<feature type="transmembrane region" description="Helical" evidence="6">
    <location>
        <begin position="188"/>
        <end position="212"/>
    </location>
</feature>
<sequence length="285" mass="30310">MPSPAPLTQVSAVPNPAHPFRKKVVMLYLLYFLVILFANTVGAVSGMGGGVIIKPALDAIGAHPLNVIGFFSSAAVFTMSIVSIIKQVRGGFQISWQRLFAIALGSIIGGRLGDTIFNILMSLYNNPDKVQLIQIIITVITLGLSIWYTYDPERKQLRLGGLFSFFLASLGLGILSTLLGIGGGPMNVALFIALFGASTKQATVYSIITIFFSQLSKLTSIILAGSVAAESTSFLLVILPAAVIGGYVGSALNQRMTNKAVNRTYLIITASVILLNIVNGVLLFL</sequence>
<evidence type="ECO:0000256" key="6">
    <source>
        <dbReference type="RuleBase" id="RU363041"/>
    </source>
</evidence>
<organism evidence="7 8">
    <name type="scientific">Aerococcus sanguinicola</name>
    <dbReference type="NCBI Taxonomy" id="119206"/>
    <lineage>
        <taxon>Bacteria</taxon>
        <taxon>Bacillati</taxon>
        <taxon>Bacillota</taxon>
        <taxon>Bacilli</taxon>
        <taxon>Lactobacillales</taxon>
        <taxon>Aerococcaceae</taxon>
        <taxon>Aerococcus</taxon>
    </lineage>
</organism>
<comment type="similarity">
    <text evidence="2 6">Belongs to the 4-toluene sulfonate uptake permease (TSUP) (TC 2.A.102) family.</text>
</comment>
<accession>A0A5N1GMQ9</accession>
<feature type="transmembrane region" description="Helical" evidence="6">
    <location>
        <begin position="28"/>
        <end position="53"/>
    </location>
</feature>
<dbReference type="Pfam" id="PF01925">
    <property type="entry name" value="TauE"/>
    <property type="match status" value="1"/>
</dbReference>
<evidence type="ECO:0000256" key="1">
    <source>
        <dbReference type="ARBA" id="ARBA00004141"/>
    </source>
</evidence>
<proteinExistence type="inferred from homology"/>
<dbReference type="PANTHER" id="PTHR43701">
    <property type="entry name" value="MEMBRANE TRANSPORTER PROTEIN MJ0441-RELATED"/>
    <property type="match status" value="1"/>
</dbReference>
<feature type="transmembrane region" description="Helical" evidence="6">
    <location>
        <begin position="162"/>
        <end position="182"/>
    </location>
</feature>
<feature type="transmembrane region" description="Helical" evidence="6">
    <location>
        <begin position="132"/>
        <end position="150"/>
    </location>
</feature>
<dbReference type="AlphaFoldDB" id="A0A5N1GMQ9"/>
<evidence type="ECO:0000313" key="7">
    <source>
        <dbReference type="EMBL" id="KAA9301321.1"/>
    </source>
</evidence>
<gene>
    <name evidence="7" type="ORF">F6I03_04905</name>
</gene>
<dbReference type="PANTHER" id="PTHR43701:SF2">
    <property type="entry name" value="MEMBRANE TRANSPORTER PROTEIN YJNA-RELATED"/>
    <property type="match status" value="1"/>
</dbReference>
<protein>
    <recommendedName>
        <fullName evidence="6">Probable membrane transporter protein</fullName>
    </recommendedName>
</protein>
<comment type="subcellular location">
    <subcellularLocation>
        <location evidence="6">Cell membrane</location>
        <topology evidence="6">Multi-pass membrane protein</topology>
    </subcellularLocation>
    <subcellularLocation>
        <location evidence="1">Membrane</location>
        <topology evidence="1">Multi-pass membrane protein</topology>
    </subcellularLocation>
</comment>
<evidence type="ECO:0000256" key="5">
    <source>
        <dbReference type="ARBA" id="ARBA00023136"/>
    </source>
</evidence>
<evidence type="ECO:0000256" key="2">
    <source>
        <dbReference type="ARBA" id="ARBA00009142"/>
    </source>
</evidence>
<keyword evidence="3 6" id="KW-0812">Transmembrane</keyword>
<keyword evidence="6" id="KW-1003">Cell membrane</keyword>
<comment type="caution">
    <text evidence="7">The sequence shown here is derived from an EMBL/GenBank/DDBJ whole genome shotgun (WGS) entry which is preliminary data.</text>
</comment>
<evidence type="ECO:0000313" key="8">
    <source>
        <dbReference type="Proteomes" id="UP000327148"/>
    </source>
</evidence>
<reference evidence="7 8" key="1">
    <citation type="submission" date="2019-09" db="EMBL/GenBank/DDBJ databases">
        <title>Draft genome sequence assemblies of isolates from the urinary tract.</title>
        <authorList>
            <person name="Mores C.R."/>
            <person name="Putonti C."/>
            <person name="Wolfe A.J."/>
        </authorList>
    </citation>
    <scope>NUCLEOTIDE SEQUENCE [LARGE SCALE GENOMIC DNA]</scope>
    <source>
        <strain evidence="7 8">UMB623</strain>
    </source>
</reference>
<dbReference type="OrthoDB" id="3181470at2"/>
<feature type="transmembrane region" description="Helical" evidence="6">
    <location>
        <begin position="233"/>
        <end position="252"/>
    </location>
</feature>
<keyword evidence="5 6" id="KW-0472">Membrane</keyword>
<feature type="transmembrane region" description="Helical" evidence="6">
    <location>
        <begin position="65"/>
        <end position="85"/>
    </location>
</feature>
<dbReference type="InterPro" id="IPR002781">
    <property type="entry name" value="TM_pro_TauE-like"/>
</dbReference>
<evidence type="ECO:0000256" key="3">
    <source>
        <dbReference type="ARBA" id="ARBA00022692"/>
    </source>
</evidence>
<name>A0A5N1GMQ9_9LACT</name>
<dbReference type="GO" id="GO:0005886">
    <property type="term" value="C:plasma membrane"/>
    <property type="evidence" value="ECO:0007669"/>
    <property type="project" value="UniProtKB-SubCell"/>
</dbReference>
<keyword evidence="4 6" id="KW-1133">Transmembrane helix</keyword>
<evidence type="ECO:0000256" key="4">
    <source>
        <dbReference type="ARBA" id="ARBA00022989"/>
    </source>
</evidence>
<dbReference type="STRING" id="119206.AWM72_03845"/>
<feature type="transmembrane region" description="Helical" evidence="6">
    <location>
        <begin position="97"/>
        <end position="120"/>
    </location>
</feature>
<dbReference type="EMBL" id="VYWO01000002">
    <property type="protein sequence ID" value="KAA9301321.1"/>
    <property type="molecule type" value="Genomic_DNA"/>
</dbReference>
<feature type="transmembrane region" description="Helical" evidence="6">
    <location>
        <begin position="264"/>
        <end position="284"/>
    </location>
</feature>
<dbReference type="InterPro" id="IPR051598">
    <property type="entry name" value="TSUP/Inactive_protease-like"/>
</dbReference>
<dbReference type="Proteomes" id="UP000327148">
    <property type="component" value="Unassembled WGS sequence"/>
</dbReference>